<accession>A0A2G9TW40</accession>
<sequence>MPLLFVPPPPQHPMPITAIPEQSHLIKAFAERVRNHGLGDVRVTTSAVVINNLVFYVTTILVGYLRLDGPLAPSKSEAEQNAIVFASNYLNISIC</sequence>
<organism evidence="2 3">
    <name type="scientific">Teladorsagia circumcincta</name>
    <name type="common">Brown stomach worm</name>
    <name type="synonym">Ostertagia circumcincta</name>
    <dbReference type="NCBI Taxonomy" id="45464"/>
    <lineage>
        <taxon>Eukaryota</taxon>
        <taxon>Metazoa</taxon>
        <taxon>Ecdysozoa</taxon>
        <taxon>Nematoda</taxon>
        <taxon>Chromadorea</taxon>
        <taxon>Rhabditida</taxon>
        <taxon>Rhabditina</taxon>
        <taxon>Rhabditomorpha</taxon>
        <taxon>Strongyloidea</taxon>
        <taxon>Trichostrongylidae</taxon>
        <taxon>Teladorsagia</taxon>
    </lineage>
</organism>
<protein>
    <submittedName>
        <fullName evidence="2">Uncharacterized protein</fullName>
    </submittedName>
</protein>
<dbReference type="EMBL" id="KZ352524">
    <property type="protein sequence ID" value="PIO62128.1"/>
    <property type="molecule type" value="Genomic_DNA"/>
</dbReference>
<evidence type="ECO:0000256" key="1">
    <source>
        <dbReference type="SAM" id="Phobius"/>
    </source>
</evidence>
<keyword evidence="3" id="KW-1185">Reference proteome</keyword>
<keyword evidence="1" id="KW-0472">Membrane</keyword>
<feature type="transmembrane region" description="Helical" evidence="1">
    <location>
        <begin position="43"/>
        <end position="65"/>
    </location>
</feature>
<gene>
    <name evidence="2" type="ORF">TELCIR_16329</name>
</gene>
<evidence type="ECO:0000313" key="3">
    <source>
        <dbReference type="Proteomes" id="UP000230423"/>
    </source>
</evidence>
<dbReference type="AlphaFoldDB" id="A0A2G9TW40"/>
<dbReference type="OrthoDB" id="3800936at2759"/>
<keyword evidence="1" id="KW-1133">Transmembrane helix</keyword>
<name>A0A2G9TW40_TELCI</name>
<evidence type="ECO:0000313" key="2">
    <source>
        <dbReference type="EMBL" id="PIO62128.1"/>
    </source>
</evidence>
<keyword evidence="1" id="KW-0812">Transmembrane</keyword>
<proteinExistence type="predicted"/>
<dbReference type="Proteomes" id="UP000230423">
    <property type="component" value="Unassembled WGS sequence"/>
</dbReference>
<reference evidence="2 3" key="1">
    <citation type="submission" date="2015-09" db="EMBL/GenBank/DDBJ databases">
        <title>Draft genome of the parasitic nematode Teladorsagia circumcincta isolate WARC Sus (inbred).</title>
        <authorList>
            <person name="Mitreva M."/>
        </authorList>
    </citation>
    <scope>NUCLEOTIDE SEQUENCE [LARGE SCALE GENOMIC DNA]</scope>
    <source>
        <strain evidence="2 3">S</strain>
    </source>
</reference>